<dbReference type="EMBL" id="AQOB01000004">
    <property type="protein sequence ID" value="EOQ38611.1"/>
    <property type="molecule type" value="Genomic_DNA"/>
</dbReference>
<dbReference type="AlphaFoldDB" id="R8W252"/>
<accession>R8W252</accession>
<dbReference type="HOGENOM" id="CLU_2697634_0_0_9"/>
<gene>
    <name evidence="1" type="ORF">HMPREF1526_01651</name>
</gene>
<name>R8W252_9FIRM</name>
<keyword evidence="2" id="KW-1185">Reference proteome</keyword>
<dbReference type="Proteomes" id="UP000013981">
    <property type="component" value="Unassembled WGS sequence"/>
</dbReference>
<reference evidence="1 2" key="1">
    <citation type="submission" date="2013-01" db="EMBL/GenBank/DDBJ databases">
        <title>The Genome Sequence of Butyricicoccus pullicaecorum 1.2.</title>
        <authorList>
            <consortium name="The Broad Institute Genome Sequencing Platform"/>
            <person name="Earl A."/>
            <person name="Ward D."/>
            <person name="Feldgarden M."/>
            <person name="Gevers D."/>
            <person name="Van Immerseel F."/>
            <person name="Eeckhaut V."/>
            <person name="Walker B."/>
            <person name="Young S.K."/>
            <person name="Zeng Q."/>
            <person name="Gargeya S."/>
            <person name="Fitzgerald M."/>
            <person name="Haas B."/>
            <person name="Abouelleil A."/>
            <person name="Alvarado L."/>
            <person name="Arachchi H.M."/>
            <person name="Berlin A.M."/>
            <person name="Chapman S.B."/>
            <person name="Dewar J."/>
            <person name="Goldberg J."/>
            <person name="Griggs A."/>
            <person name="Gujja S."/>
            <person name="Hansen M."/>
            <person name="Howarth C."/>
            <person name="Imamovic A."/>
            <person name="Larimer J."/>
            <person name="McCowan C."/>
            <person name="Murphy C."/>
            <person name="Neiman D."/>
            <person name="Pearson M."/>
            <person name="Priest M."/>
            <person name="Roberts A."/>
            <person name="Saif S."/>
            <person name="Shea T."/>
            <person name="Sisk P."/>
            <person name="Sykes S."/>
            <person name="Wortman J."/>
            <person name="Nusbaum C."/>
            <person name="Birren B."/>
        </authorList>
    </citation>
    <scope>NUCLEOTIDE SEQUENCE [LARGE SCALE GENOMIC DNA]</scope>
    <source>
        <strain evidence="1 2">1.2</strain>
    </source>
</reference>
<organism evidence="1 2">
    <name type="scientific">Butyricicoccus pullicaecorum 1.2</name>
    <dbReference type="NCBI Taxonomy" id="1203606"/>
    <lineage>
        <taxon>Bacteria</taxon>
        <taxon>Bacillati</taxon>
        <taxon>Bacillota</taxon>
        <taxon>Clostridia</taxon>
        <taxon>Eubacteriales</taxon>
        <taxon>Butyricicoccaceae</taxon>
        <taxon>Butyricicoccus</taxon>
    </lineage>
</organism>
<sequence>MVGLSRDCAVCGRRFYFSFWLIFAKAKIKRGFRTLRSPSQGSALRTRGLLKKAGENFISPAGGNYRRSATACA</sequence>
<protein>
    <submittedName>
        <fullName evidence="1">Uncharacterized protein</fullName>
    </submittedName>
</protein>
<proteinExistence type="predicted"/>
<comment type="caution">
    <text evidence="1">The sequence shown here is derived from an EMBL/GenBank/DDBJ whole genome shotgun (WGS) entry which is preliminary data.</text>
</comment>
<evidence type="ECO:0000313" key="1">
    <source>
        <dbReference type="EMBL" id="EOQ38611.1"/>
    </source>
</evidence>
<evidence type="ECO:0000313" key="2">
    <source>
        <dbReference type="Proteomes" id="UP000013981"/>
    </source>
</evidence>